<evidence type="ECO:0000256" key="1">
    <source>
        <dbReference type="ARBA" id="ARBA00004561"/>
    </source>
</evidence>
<accession>W8UI31</accession>
<evidence type="ECO:0000256" key="4">
    <source>
        <dbReference type="ARBA" id="ARBA00023263"/>
    </source>
</evidence>
<feature type="signal peptide" evidence="5">
    <location>
        <begin position="1"/>
        <end position="28"/>
    </location>
</feature>
<feature type="chain" id="PRO_5004916627" description="Fimbrial-type adhesion domain-containing protein" evidence="5">
    <location>
        <begin position="29"/>
        <end position="189"/>
    </location>
</feature>
<dbReference type="InterPro" id="IPR050263">
    <property type="entry name" value="Bact_Fimbrial_Adh_Pro"/>
</dbReference>
<keyword evidence="3 5" id="KW-0732">Signal</keyword>
<evidence type="ECO:0000256" key="2">
    <source>
        <dbReference type="ARBA" id="ARBA00006671"/>
    </source>
</evidence>
<dbReference type="Proteomes" id="UP000019586">
    <property type="component" value="Chromosome"/>
</dbReference>
<dbReference type="PATRIC" id="fig|1420013.3.peg.2625"/>
<dbReference type="InterPro" id="IPR000259">
    <property type="entry name" value="Adhesion_dom_fimbrial"/>
</dbReference>
<protein>
    <recommendedName>
        <fullName evidence="6">Fimbrial-type adhesion domain-containing protein</fullName>
    </recommendedName>
</protein>
<dbReference type="GO" id="GO:0043709">
    <property type="term" value="P:cell adhesion involved in single-species biofilm formation"/>
    <property type="evidence" value="ECO:0007669"/>
    <property type="project" value="TreeGrafter"/>
</dbReference>
<comment type="subcellular location">
    <subcellularLocation>
        <location evidence="1">Fimbrium</location>
    </subcellularLocation>
</comment>
<dbReference type="HOGENOM" id="CLU_088965_0_3_6"/>
<dbReference type="InterPro" id="IPR008966">
    <property type="entry name" value="Adhesion_dom_sf"/>
</dbReference>
<dbReference type="AlphaFoldDB" id="W8UI31"/>
<comment type="similarity">
    <text evidence="2">Belongs to the fimbrial protein family.</text>
</comment>
<feature type="domain" description="Fimbrial-type adhesion" evidence="6">
    <location>
        <begin position="33"/>
        <end position="188"/>
    </location>
</feature>
<dbReference type="KEGG" id="kps:KPNJ2_02789"/>
<evidence type="ECO:0000313" key="8">
    <source>
        <dbReference type="Proteomes" id="UP000019586"/>
    </source>
</evidence>
<dbReference type="PANTHER" id="PTHR33420">
    <property type="entry name" value="FIMBRIAL SUBUNIT ELFA-RELATED"/>
    <property type="match status" value="1"/>
</dbReference>
<dbReference type="Pfam" id="PF00419">
    <property type="entry name" value="Fimbrial"/>
    <property type="match status" value="1"/>
</dbReference>
<dbReference type="GO" id="GO:0009289">
    <property type="term" value="C:pilus"/>
    <property type="evidence" value="ECO:0007669"/>
    <property type="project" value="UniProtKB-SubCell"/>
</dbReference>
<evidence type="ECO:0000256" key="5">
    <source>
        <dbReference type="SAM" id="SignalP"/>
    </source>
</evidence>
<proteinExistence type="inferred from homology"/>
<gene>
    <name evidence="7" type="ORF">KPNJ2_02789</name>
</gene>
<dbReference type="InterPro" id="IPR036937">
    <property type="entry name" value="Adhesion_dom_fimbrial_sf"/>
</dbReference>
<dbReference type="Gene3D" id="2.60.40.1090">
    <property type="entry name" value="Fimbrial-type adhesion domain"/>
    <property type="match status" value="1"/>
</dbReference>
<dbReference type="SUPFAM" id="SSF49401">
    <property type="entry name" value="Bacterial adhesins"/>
    <property type="match status" value="1"/>
</dbReference>
<reference evidence="7 8" key="1">
    <citation type="journal article" date="2014" name="Proc. Natl. Acad. Sci. U.S.A.">
        <title>Molecular dissection of the evolution of carbapenem-resistant multilocus sequence type 258 Klebsiella pneumoniae.</title>
        <authorList>
            <person name="Deleo F.R."/>
            <person name="Chen L."/>
            <person name="Porcella S.F."/>
            <person name="Martens C.A."/>
            <person name="Kobayashi S.D."/>
            <person name="Porter A.R."/>
            <person name="Chavda K.D."/>
            <person name="Jacobs M.R."/>
            <person name="Mathema B."/>
            <person name="Olsen R.J."/>
            <person name="Bonomo R.A."/>
            <person name="Musser J.M."/>
            <person name="Kreiswirth B.N."/>
        </authorList>
    </citation>
    <scope>NUCLEOTIDE SEQUENCE [LARGE SCALE GENOMIC DNA]</scope>
    <source>
        <strain evidence="7">30684/NJST258_2</strain>
    </source>
</reference>
<evidence type="ECO:0000313" key="7">
    <source>
        <dbReference type="EMBL" id="AHM79569.1"/>
    </source>
</evidence>
<sequence length="189" mass="19369">MSMKEKGTLLVVGSLLALSLATVTTARAAGTLNFTGKIINESCQIANNGGDVNVDFGNVDMSALKSHEAKTAETPFTINLTGCPLAQNISISLEGTPDTNANGTSAAVLALSDSADTAKGVGIEVFSSPDGSTEGTQLTFDKQSKTAVSQADENGDIAFNFIADLKSDSSQDVTAGNINATANIDIVYE</sequence>
<evidence type="ECO:0000259" key="6">
    <source>
        <dbReference type="Pfam" id="PF00419"/>
    </source>
</evidence>
<evidence type="ECO:0000256" key="3">
    <source>
        <dbReference type="ARBA" id="ARBA00022729"/>
    </source>
</evidence>
<dbReference type="PANTHER" id="PTHR33420:SF3">
    <property type="entry name" value="FIMBRIAL SUBUNIT ELFA"/>
    <property type="match status" value="1"/>
</dbReference>
<name>W8UI31_KLEPN</name>
<keyword evidence="4" id="KW-0281">Fimbrium</keyword>
<organism evidence="7 8">
    <name type="scientific">Klebsiella pneumoniae 30684/NJST258_2</name>
    <dbReference type="NCBI Taxonomy" id="1420013"/>
    <lineage>
        <taxon>Bacteria</taxon>
        <taxon>Pseudomonadati</taxon>
        <taxon>Pseudomonadota</taxon>
        <taxon>Gammaproteobacteria</taxon>
        <taxon>Enterobacterales</taxon>
        <taxon>Enterobacteriaceae</taxon>
        <taxon>Klebsiella/Raoultella group</taxon>
        <taxon>Klebsiella</taxon>
        <taxon>Klebsiella pneumoniae complex</taxon>
    </lineage>
</organism>
<dbReference type="EMBL" id="CP006918">
    <property type="protein sequence ID" value="AHM79569.1"/>
    <property type="molecule type" value="Genomic_DNA"/>
</dbReference>